<feature type="transmembrane region" description="Helical" evidence="1">
    <location>
        <begin position="47"/>
        <end position="67"/>
    </location>
</feature>
<dbReference type="NCBIfam" id="TIGR00254">
    <property type="entry name" value="GGDEF"/>
    <property type="match status" value="1"/>
</dbReference>
<dbReference type="PANTHER" id="PTHR45138:SF9">
    <property type="entry name" value="DIGUANYLATE CYCLASE DGCM-RELATED"/>
    <property type="match status" value="1"/>
</dbReference>
<dbReference type="InterPro" id="IPR050469">
    <property type="entry name" value="Diguanylate_Cyclase"/>
</dbReference>
<evidence type="ECO:0000259" key="2">
    <source>
        <dbReference type="PROSITE" id="PS50887"/>
    </source>
</evidence>
<keyword evidence="1" id="KW-0812">Transmembrane</keyword>
<organism evidence="3 4">
    <name type="scientific">Deinococcus malanensis</name>
    <dbReference type="NCBI Taxonomy" id="1706855"/>
    <lineage>
        <taxon>Bacteria</taxon>
        <taxon>Thermotogati</taxon>
        <taxon>Deinococcota</taxon>
        <taxon>Deinococci</taxon>
        <taxon>Deinococcales</taxon>
        <taxon>Deinococcaceae</taxon>
        <taxon>Deinococcus</taxon>
    </lineage>
</organism>
<evidence type="ECO:0000256" key="1">
    <source>
        <dbReference type="SAM" id="Phobius"/>
    </source>
</evidence>
<dbReference type="InterPro" id="IPR000160">
    <property type="entry name" value="GGDEF_dom"/>
</dbReference>
<sequence length="386" mass="41879">MIGEPGLDFACLRGFCQAARDRVAQVLPAALQTEMPSLHEQQFRRQALRAVIAISLVTSVFALIVGFPLNWTVGVKTGLAFLIVKNVVFLLWLRAFPQQYALVGGIHFLILAGTGIYKFAQAVVVQHIANGLGSYSYWLPLAYVVAFLAFSGRAALGASLGVFGALAAIVLSYVTTGVDLAGLKRENSVLLVQVLLTHATFISFFLLFGVLQNRYVTAIAEAQSEARAGYLDVLTGVANRRQLMLWLTSRLDRTEATGEPLSVILFDLDRFKQINDTYGHDYGDEVLQRTAAAVAGTLRRGTLFGRWGGEEFLVILPAAAVTEAQGVAERVRHAVTDVRYDLPVQVTISLGVTQAQPGESLQALLKRADEAMYAAKHAGRNQVQAA</sequence>
<feature type="domain" description="GGDEF" evidence="2">
    <location>
        <begin position="259"/>
        <end position="386"/>
    </location>
</feature>
<reference evidence="4" key="1">
    <citation type="journal article" date="2019" name="Int. J. Syst. Evol. Microbiol.">
        <title>The Global Catalogue of Microorganisms (GCM) 10K type strain sequencing project: providing services to taxonomists for standard genome sequencing and annotation.</title>
        <authorList>
            <consortium name="The Broad Institute Genomics Platform"/>
            <consortium name="The Broad Institute Genome Sequencing Center for Infectious Disease"/>
            <person name="Wu L."/>
            <person name="Ma J."/>
        </authorList>
    </citation>
    <scope>NUCLEOTIDE SEQUENCE [LARGE SCALE GENOMIC DNA]</scope>
    <source>
        <strain evidence="4">JCM 30331</strain>
    </source>
</reference>
<dbReference type="EMBL" id="BMPP01000008">
    <property type="protein sequence ID" value="GGK28138.1"/>
    <property type="molecule type" value="Genomic_DNA"/>
</dbReference>
<dbReference type="Pfam" id="PF00990">
    <property type="entry name" value="GGDEF"/>
    <property type="match status" value="1"/>
</dbReference>
<proteinExistence type="predicted"/>
<dbReference type="Proteomes" id="UP000647587">
    <property type="component" value="Unassembled WGS sequence"/>
</dbReference>
<dbReference type="PANTHER" id="PTHR45138">
    <property type="entry name" value="REGULATORY COMPONENTS OF SENSORY TRANSDUCTION SYSTEM"/>
    <property type="match status" value="1"/>
</dbReference>
<name>A0ABQ2EYA0_9DEIO</name>
<dbReference type="InterPro" id="IPR043128">
    <property type="entry name" value="Rev_trsase/Diguanyl_cyclase"/>
</dbReference>
<dbReference type="PROSITE" id="PS50887">
    <property type="entry name" value="GGDEF"/>
    <property type="match status" value="1"/>
</dbReference>
<evidence type="ECO:0000313" key="3">
    <source>
        <dbReference type="EMBL" id="GGK28138.1"/>
    </source>
</evidence>
<dbReference type="InterPro" id="IPR029787">
    <property type="entry name" value="Nucleotide_cyclase"/>
</dbReference>
<accession>A0ABQ2EYA0</accession>
<dbReference type="Gene3D" id="3.30.70.270">
    <property type="match status" value="1"/>
</dbReference>
<keyword evidence="1" id="KW-1133">Transmembrane helix</keyword>
<feature type="transmembrane region" description="Helical" evidence="1">
    <location>
        <begin position="157"/>
        <end position="178"/>
    </location>
</feature>
<feature type="transmembrane region" description="Helical" evidence="1">
    <location>
        <begin position="190"/>
        <end position="211"/>
    </location>
</feature>
<keyword evidence="1" id="KW-0472">Membrane</keyword>
<comment type="caution">
    <text evidence="3">The sequence shown here is derived from an EMBL/GenBank/DDBJ whole genome shotgun (WGS) entry which is preliminary data.</text>
</comment>
<protein>
    <recommendedName>
        <fullName evidence="2">GGDEF domain-containing protein</fullName>
    </recommendedName>
</protein>
<dbReference type="SMART" id="SM00267">
    <property type="entry name" value="GGDEF"/>
    <property type="match status" value="1"/>
</dbReference>
<keyword evidence="4" id="KW-1185">Reference proteome</keyword>
<gene>
    <name evidence="3" type="ORF">GCM10008955_22370</name>
</gene>
<dbReference type="CDD" id="cd01949">
    <property type="entry name" value="GGDEF"/>
    <property type="match status" value="1"/>
</dbReference>
<feature type="transmembrane region" description="Helical" evidence="1">
    <location>
        <begin position="132"/>
        <end position="150"/>
    </location>
</feature>
<dbReference type="SUPFAM" id="SSF55073">
    <property type="entry name" value="Nucleotide cyclase"/>
    <property type="match status" value="1"/>
</dbReference>
<evidence type="ECO:0000313" key="4">
    <source>
        <dbReference type="Proteomes" id="UP000647587"/>
    </source>
</evidence>
<feature type="transmembrane region" description="Helical" evidence="1">
    <location>
        <begin position="73"/>
        <end position="93"/>
    </location>
</feature>
<feature type="transmembrane region" description="Helical" evidence="1">
    <location>
        <begin position="100"/>
        <end position="120"/>
    </location>
</feature>